<dbReference type="PROSITE" id="PS50011">
    <property type="entry name" value="PROTEIN_KINASE_DOM"/>
    <property type="match status" value="1"/>
</dbReference>
<dbReference type="EMBL" id="CAJOAZ010006760">
    <property type="protein sequence ID" value="CAF4144300.1"/>
    <property type="molecule type" value="Genomic_DNA"/>
</dbReference>
<dbReference type="SUPFAM" id="SSF56112">
    <property type="entry name" value="Protein kinase-like (PK-like)"/>
    <property type="match status" value="1"/>
</dbReference>
<evidence type="ECO:0000256" key="4">
    <source>
        <dbReference type="PROSITE-ProRule" id="PRU10141"/>
    </source>
</evidence>
<dbReference type="Gene3D" id="1.10.510.10">
    <property type="entry name" value="Transferase(Phosphotransferase) domain 1"/>
    <property type="match status" value="1"/>
</dbReference>
<dbReference type="SUPFAM" id="SSF63829">
    <property type="entry name" value="Calcium-dependent phosphotriesterase"/>
    <property type="match status" value="1"/>
</dbReference>
<dbReference type="GO" id="GO:0005524">
    <property type="term" value="F:ATP binding"/>
    <property type="evidence" value="ECO:0007669"/>
    <property type="project" value="UniProtKB-UniRule"/>
</dbReference>
<comment type="caution">
    <text evidence="6">The sequence shown here is derived from an EMBL/GenBank/DDBJ whole genome shotgun (WGS) entry which is preliminary data.</text>
</comment>
<dbReference type="GO" id="GO:0004674">
    <property type="term" value="F:protein serine/threonine kinase activity"/>
    <property type="evidence" value="ECO:0007669"/>
    <property type="project" value="TreeGrafter"/>
</dbReference>
<dbReference type="Proteomes" id="UP000663844">
    <property type="component" value="Unassembled WGS sequence"/>
</dbReference>
<dbReference type="InterPro" id="IPR054000">
    <property type="entry name" value="MLKL_N"/>
</dbReference>
<protein>
    <recommendedName>
        <fullName evidence="5">Protein kinase domain-containing protein</fullName>
    </recommendedName>
</protein>
<feature type="domain" description="Protein kinase" evidence="5">
    <location>
        <begin position="210"/>
        <end position="593"/>
    </location>
</feature>
<keyword evidence="2 4" id="KW-0547">Nucleotide-binding</keyword>
<accession>A0A819XM16</accession>
<reference evidence="6" key="1">
    <citation type="submission" date="2021-02" db="EMBL/GenBank/DDBJ databases">
        <authorList>
            <person name="Nowell W R."/>
        </authorList>
    </citation>
    <scope>NUCLEOTIDE SEQUENCE</scope>
</reference>
<dbReference type="Gene3D" id="1.20.930.20">
    <property type="entry name" value="Adaptor protein Cbl, N-terminal domain"/>
    <property type="match status" value="1"/>
</dbReference>
<dbReference type="InterPro" id="IPR011009">
    <property type="entry name" value="Kinase-like_dom_sf"/>
</dbReference>
<keyword evidence="1" id="KW-0418">Kinase</keyword>
<organism evidence="6 7">
    <name type="scientific">Adineta steineri</name>
    <dbReference type="NCBI Taxonomy" id="433720"/>
    <lineage>
        <taxon>Eukaryota</taxon>
        <taxon>Metazoa</taxon>
        <taxon>Spiralia</taxon>
        <taxon>Gnathifera</taxon>
        <taxon>Rotifera</taxon>
        <taxon>Eurotatoria</taxon>
        <taxon>Bdelloidea</taxon>
        <taxon>Adinetida</taxon>
        <taxon>Adinetidae</taxon>
        <taxon>Adineta</taxon>
    </lineage>
</organism>
<evidence type="ECO:0000259" key="5">
    <source>
        <dbReference type="PROSITE" id="PS50011"/>
    </source>
</evidence>
<dbReference type="PROSITE" id="PS00108">
    <property type="entry name" value="PROTEIN_KINASE_ST"/>
    <property type="match status" value="1"/>
</dbReference>
<proteinExistence type="predicted"/>
<evidence type="ECO:0000313" key="6">
    <source>
        <dbReference type="EMBL" id="CAF4144300.1"/>
    </source>
</evidence>
<evidence type="ECO:0000313" key="7">
    <source>
        <dbReference type="Proteomes" id="UP000663844"/>
    </source>
</evidence>
<dbReference type="InterPro" id="IPR017441">
    <property type="entry name" value="Protein_kinase_ATP_BS"/>
</dbReference>
<dbReference type="InterPro" id="IPR011042">
    <property type="entry name" value="6-blade_b-propeller_TolB-like"/>
</dbReference>
<dbReference type="InterPro" id="IPR000719">
    <property type="entry name" value="Prot_kinase_dom"/>
</dbReference>
<dbReference type="InterPro" id="IPR059179">
    <property type="entry name" value="MLKL-like_MCAfunc"/>
</dbReference>
<evidence type="ECO:0000256" key="1">
    <source>
        <dbReference type="ARBA" id="ARBA00022527"/>
    </source>
</evidence>
<gene>
    <name evidence="6" type="ORF">OXD698_LOCUS37715</name>
</gene>
<dbReference type="Pfam" id="PF22215">
    <property type="entry name" value="MLKL_N"/>
    <property type="match status" value="1"/>
</dbReference>
<dbReference type="CDD" id="cd21037">
    <property type="entry name" value="MLKL_NTD"/>
    <property type="match status" value="1"/>
</dbReference>
<evidence type="ECO:0000256" key="2">
    <source>
        <dbReference type="ARBA" id="ARBA00022741"/>
    </source>
</evidence>
<keyword evidence="3 4" id="KW-0067">ATP-binding</keyword>
<evidence type="ECO:0000256" key="3">
    <source>
        <dbReference type="ARBA" id="ARBA00022840"/>
    </source>
</evidence>
<keyword evidence="1" id="KW-0808">Transferase</keyword>
<dbReference type="SMART" id="SM00220">
    <property type="entry name" value="S_TKc"/>
    <property type="match status" value="1"/>
</dbReference>
<dbReference type="AlphaFoldDB" id="A0A819XM16"/>
<dbReference type="Pfam" id="PF07714">
    <property type="entry name" value="PK_Tyr_Ser-Thr"/>
    <property type="match status" value="1"/>
</dbReference>
<dbReference type="Gene3D" id="2.120.10.30">
    <property type="entry name" value="TolB, C-terminal domain"/>
    <property type="match status" value="1"/>
</dbReference>
<feature type="binding site" evidence="4">
    <location>
        <position position="239"/>
    </location>
    <ligand>
        <name>ATP</name>
        <dbReference type="ChEBI" id="CHEBI:30616"/>
    </ligand>
</feature>
<dbReference type="InterPro" id="IPR051681">
    <property type="entry name" value="Ser/Thr_Kinases-Pseudokinases"/>
</dbReference>
<keyword evidence="1" id="KW-0723">Serine/threonine-protein kinase</keyword>
<name>A0A819XM16_9BILA</name>
<dbReference type="InterPro" id="IPR036537">
    <property type="entry name" value="Adaptor_Cbl_N_dom_sf"/>
</dbReference>
<feature type="non-terminal residue" evidence="6">
    <location>
        <position position="593"/>
    </location>
</feature>
<sequence length="593" mass="68572">MDSVTILKNVCQTALTIREIVKDVKANQQQCKRLSQRIDAINSALKAMTDKDLQRNELQKSLNNYWRCIEYCCGFVTQFRDEKSWFSKIFDKQNDKEKFQEFNRRLTECATDLNLGINLKQIFDRKLDMSDQATDLDVIKSKRDEVAKLMTQKQHEELRFMERMEQNTNQLHNSFKHTLEQCILKRSEPLKAQTIAEEEHAFLHIPYYDLVLEKRIGQGEFADVYRGKWLPYDHKVAIKVFRIQYIDETVKRGIVNEISIMQRIHYDHVLNIYGACMEPDKYALIVEYMSLGSLYDILRRQVKQFSWSDRYSIATQMVKGVNYLHNLPKPIIHRDIKSLNILITEQGKDFLVKVADFGLAKICHETSRQSSYAPLVGALPWKAPELFTIHGNHTKASDVYAMGVVLWELATGCEPYANTDVSMISTDAACVELEIITSPHTTGQSFLVNHININIKWKQHGITIAGENGYGNQLSQLSRPQGIYVDDDHQTIYIADFGNDRIVEWKYGAKNGQVVVGRNGKGNRNDQLHWPTDVIVEKINDSLIICDYKNRRVVRWSRQNGDNGETIISDIDCYGLTIDKNSDLYVSDYVKNE</sequence>
<dbReference type="InterPro" id="IPR008271">
    <property type="entry name" value="Ser/Thr_kinase_AS"/>
</dbReference>
<dbReference type="PROSITE" id="PS00107">
    <property type="entry name" value="PROTEIN_KINASE_ATP"/>
    <property type="match status" value="1"/>
</dbReference>
<dbReference type="GO" id="GO:0007166">
    <property type="term" value="P:cell surface receptor signaling pathway"/>
    <property type="evidence" value="ECO:0007669"/>
    <property type="project" value="InterPro"/>
</dbReference>
<dbReference type="InterPro" id="IPR001245">
    <property type="entry name" value="Ser-Thr/Tyr_kinase_cat_dom"/>
</dbReference>
<dbReference type="PANTHER" id="PTHR44329">
    <property type="entry name" value="SERINE/THREONINE-PROTEIN KINASE TNNI3K-RELATED"/>
    <property type="match status" value="1"/>
</dbReference>